<dbReference type="GO" id="GO:0050832">
    <property type="term" value="P:defense response to fungus"/>
    <property type="evidence" value="ECO:0007669"/>
    <property type="project" value="EnsemblPlants"/>
</dbReference>
<dbReference type="CDD" id="cd03024">
    <property type="entry name" value="DsbA_FrnE"/>
    <property type="match status" value="1"/>
</dbReference>
<dbReference type="GO" id="GO:0016491">
    <property type="term" value="F:oxidoreductase activity"/>
    <property type="evidence" value="ECO:0007669"/>
    <property type="project" value="InterPro"/>
</dbReference>
<protein>
    <recommendedName>
        <fullName evidence="1">DSBA-like thioredoxin domain-containing protein</fullName>
    </recommendedName>
</protein>
<dbReference type="Gramene" id="Kaladp0026s0060.1.v1.1">
    <property type="protein sequence ID" value="Kaladp0026s0060.1.v1.1"/>
    <property type="gene ID" value="Kaladp0026s0060.v1.1"/>
</dbReference>
<reference evidence="2" key="1">
    <citation type="submission" date="2021-01" db="UniProtKB">
        <authorList>
            <consortium name="EnsemblPlants"/>
        </authorList>
    </citation>
    <scope>IDENTIFICATION</scope>
</reference>
<accession>A0A7N0T8H1</accession>
<evidence type="ECO:0000313" key="2">
    <source>
        <dbReference type="EnsemblPlants" id="Kaladp0026s0060.1.v1.1"/>
    </source>
</evidence>
<dbReference type="InterPro" id="IPR001853">
    <property type="entry name" value="DSBA-like_thioredoxin_dom"/>
</dbReference>
<dbReference type="Pfam" id="PF01323">
    <property type="entry name" value="DSBA"/>
    <property type="match status" value="1"/>
</dbReference>
<dbReference type="OMA" id="QKYAISG"/>
<dbReference type="AlphaFoldDB" id="A0A7N0T8H1"/>
<dbReference type="PANTHER" id="PTHR13887:SF41">
    <property type="entry name" value="THIOREDOXIN SUPERFAMILY PROTEIN"/>
    <property type="match status" value="1"/>
</dbReference>
<dbReference type="SUPFAM" id="SSF52833">
    <property type="entry name" value="Thioredoxin-like"/>
    <property type="match status" value="1"/>
</dbReference>
<proteinExistence type="predicted"/>
<dbReference type="InterPro" id="IPR036249">
    <property type="entry name" value="Thioredoxin-like_sf"/>
</dbReference>
<evidence type="ECO:0000259" key="1">
    <source>
        <dbReference type="Pfam" id="PF01323"/>
    </source>
</evidence>
<sequence length="250" mass="28274">MVVNLSQCFSPCTFPVFSSLLQNNCRYKRFMAHSANLNANAGKKCLIRIDVSSDTVCPWCFVGKKNLEKAIEFTKDQYDFEVRWHPFFLNPDAPKEGIEKRKFYEDKFGSRSQQIVNRMYEIFKGIGLEYNMSGLTGNTLDSHRLISFAGNQGLEKQNKLVDELFLGYFTQGKYIGDRNFLVDAANKAGVEGAAEFLADPNSGLQQVQDELRKYSSDISGVPYFVINEKVRISGGQPPENFIRAFHVAAS</sequence>
<dbReference type="PANTHER" id="PTHR13887">
    <property type="entry name" value="GLUTATHIONE S-TRANSFERASE KAPPA"/>
    <property type="match status" value="1"/>
</dbReference>
<name>A0A7N0T8H1_KALFE</name>
<organism evidence="2 3">
    <name type="scientific">Kalanchoe fedtschenkoi</name>
    <name type="common">Lavender scallops</name>
    <name type="synonym">South American air plant</name>
    <dbReference type="NCBI Taxonomy" id="63787"/>
    <lineage>
        <taxon>Eukaryota</taxon>
        <taxon>Viridiplantae</taxon>
        <taxon>Streptophyta</taxon>
        <taxon>Embryophyta</taxon>
        <taxon>Tracheophyta</taxon>
        <taxon>Spermatophyta</taxon>
        <taxon>Magnoliopsida</taxon>
        <taxon>eudicotyledons</taxon>
        <taxon>Gunneridae</taxon>
        <taxon>Pentapetalae</taxon>
        <taxon>Saxifragales</taxon>
        <taxon>Crassulaceae</taxon>
        <taxon>Kalanchoe</taxon>
    </lineage>
</organism>
<dbReference type="EnsemblPlants" id="Kaladp0026s0060.1.v1.1">
    <property type="protein sequence ID" value="Kaladp0026s0060.1.v1.1"/>
    <property type="gene ID" value="Kaladp0026s0060.v1.1"/>
</dbReference>
<dbReference type="Gene3D" id="3.40.30.10">
    <property type="entry name" value="Glutaredoxin"/>
    <property type="match status" value="1"/>
</dbReference>
<evidence type="ECO:0000313" key="3">
    <source>
        <dbReference type="Proteomes" id="UP000594263"/>
    </source>
</evidence>
<feature type="domain" description="DSBA-like thioredoxin" evidence="1">
    <location>
        <begin position="49"/>
        <end position="243"/>
    </location>
</feature>
<dbReference type="Proteomes" id="UP000594263">
    <property type="component" value="Unplaced"/>
</dbReference>
<keyword evidence="3" id="KW-1185">Reference proteome</keyword>